<dbReference type="InterPro" id="IPR050134">
    <property type="entry name" value="NAD-dep_sirtuin_deacylases"/>
</dbReference>
<dbReference type="PANTHER" id="PTHR11085:SF10">
    <property type="entry name" value="NAD-DEPENDENT PROTEIN DEACYLASE SIRTUIN-5, MITOCHONDRIAL-RELATED"/>
    <property type="match status" value="1"/>
</dbReference>
<proteinExistence type="predicted"/>
<sequence>MQRLAINTLYITGAGVSAASGIPTFRGEDGYWTIGSKNYTPMQMATRAMYQNAPKEFLAWYYHRFATYRNHGPNDVHYWLKDKNLITQNIDGLDGKAGNKNYIAVHGRLDQMTLFHQQGENVETVITPWNEVDEAHLHNSLFEVFNIQNQAPVINHSFKPFVLLFDEYYTELYKISEAQQRMVNADKIVFMGTSFSVNITQMALEIAREYNIALEVVDPHPAHILHPNVSYKKMTALEYIQSN</sequence>
<dbReference type="Gene3D" id="3.30.1600.10">
    <property type="entry name" value="SIR2/SIRT2 'Small Domain"/>
    <property type="match status" value="1"/>
</dbReference>
<dbReference type="InterPro" id="IPR029035">
    <property type="entry name" value="DHS-like_NAD/FAD-binding_dom"/>
</dbReference>
<reference evidence="6 7" key="1">
    <citation type="submission" date="2015-03" db="EMBL/GenBank/DDBJ databases">
        <authorList>
            <person name="Xie B.-B."/>
            <person name="Rong J.-C."/>
            <person name="Qin Q.-L."/>
            <person name="Zhang Y.-Z."/>
        </authorList>
    </citation>
    <scope>NUCLEOTIDE SEQUENCE [LARGE SCALE GENOMIC DNA]</scope>
    <source>
        <strain evidence="6 7">KMM 661</strain>
    </source>
</reference>
<dbReference type="EMBL" id="CP011037">
    <property type="protein sequence ID" value="ASM55876.1"/>
    <property type="molecule type" value="Genomic_DNA"/>
</dbReference>
<dbReference type="KEGG" id="png:PNIG_b0249"/>
<dbReference type="Pfam" id="PF02146">
    <property type="entry name" value="SIR2"/>
    <property type="match status" value="1"/>
</dbReference>
<protein>
    <recommendedName>
        <fullName evidence="1">protein acetyllysine N-acetyltransferase</fullName>
        <ecNumber evidence="1">2.3.1.286</ecNumber>
    </recommendedName>
</protein>
<evidence type="ECO:0000313" key="7">
    <source>
        <dbReference type="Proteomes" id="UP000198329"/>
    </source>
</evidence>
<dbReference type="GO" id="GO:0017136">
    <property type="term" value="F:histone deacetylase activity, NAD-dependent"/>
    <property type="evidence" value="ECO:0007669"/>
    <property type="project" value="TreeGrafter"/>
</dbReference>
<dbReference type="PROSITE" id="PS50305">
    <property type="entry name" value="SIRTUIN"/>
    <property type="match status" value="1"/>
</dbReference>
<evidence type="ECO:0000256" key="3">
    <source>
        <dbReference type="ARBA" id="ARBA00023027"/>
    </source>
</evidence>
<keyword evidence="3" id="KW-0520">NAD</keyword>
<evidence type="ECO:0000259" key="5">
    <source>
        <dbReference type="PROSITE" id="PS50305"/>
    </source>
</evidence>
<evidence type="ECO:0000256" key="4">
    <source>
        <dbReference type="PROSITE-ProRule" id="PRU00236"/>
    </source>
</evidence>
<gene>
    <name evidence="6" type="primary">npdA</name>
    <name evidence="6" type="ORF">PNIG_b0249</name>
</gene>
<dbReference type="PANTHER" id="PTHR11085">
    <property type="entry name" value="NAD-DEPENDENT PROTEIN DEACYLASE SIRTUIN-5, MITOCHONDRIAL-RELATED"/>
    <property type="match status" value="1"/>
</dbReference>
<dbReference type="GO" id="GO:0070403">
    <property type="term" value="F:NAD+ binding"/>
    <property type="evidence" value="ECO:0007669"/>
    <property type="project" value="InterPro"/>
</dbReference>
<accession>A0AAC9XYY3</accession>
<keyword evidence="2" id="KW-0808">Transferase</keyword>
<evidence type="ECO:0000256" key="1">
    <source>
        <dbReference type="ARBA" id="ARBA00012928"/>
    </source>
</evidence>
<evidence type="ECO:0000256" key="2">
    <source>
        <dbReference type="ARBA" id="ARBA00022679"/>
    </source>
</evidence>
<comment type="caution">
    <text evidence="4">Lacks conserved residue(s) required for the propagation of feature annotation.</text>
</comment>
<dbReference type="SUPFAM" id="SSF52467">
    <property type="entry name" value="DHS-like NAD/FAD-binding domain"/>
    <property type="match status" value="1"/>
</dbReference>
<dbReference type="InterPro" id="IPR003000">
    <property type="entry name" value="Sirtuin"/>
</dbReference>
<feature type="domain" description="Deacetylase sirtuin-type" evidence="5">
    <location>
        <begin position="1"/>
        <end position="243"/>
    </location>
</feature>
<dbReference type="AlphaFoldDB" id="A0AAC9XYY3"/>
<dbReference type="InterPro" id="IPR026591">
    <property type="entry name" value="Sirtuin_cat_small_dom_sf"/>
</dbReference>
<dbReference type="EC" id="2.3.1.286" evidence="1"/>
<keyword evidence="7" id="KW-1185">Reference proteome</keyword>
<name>A0AAC9XYY3_9GAMM</name>
<dbReference type="Proteomes" id="UP000198329">
    <property type="component" value="Chromosome II"/>
</dbReference>
<dbReference type="Gene3D" id="3.40.50.1220">
    <property type="entry name" value="TPP-binding domain"/>
    <property type="match status" value="1"/>
</dbReference>
<organism evidence="6 7">
    <name type="scientific">Pseudoalteromonas nigrifaciens</name>
    <dbReference type="NCBI Taxonomy" id="28109"/>
    <lineage>
        <taxon>Bacteria</taxon>
        <taxon>Pseudomonadati</taxon>
        <taxon>Pseudomonadota</taxon>
        <taxon>Gammaproteobacteria</taxon>
        <taxon>Alteromonadales</taxon>
        <taxon>Pseudoalteromonadaceae</taxon>
        <taxon>Pseudoalteromonas</taxon>
    </lineage>
</organism>
<evidence type="ECO:0000313" key="6">
    <source>
        <dbReference type="EMBL" id="ASM55876.1"/>
    </source>
</evidence>
<dbReference type="InterPro" id="IPR026590">
    <property type="entry name" value="Ssirtuin_cat_dom"/>
</dbReference>